<organism evidence="3 6">
    <name type="scientific">Arthrobacter bambusae</name>
    <dbReference type="NCBI Taxonomy" id="1338426"/>
    <lineage>
        <taxon>Bacteria</taxon>
        <taxon>Bacillati</taxon>
        <taxon>Actinomycetota</taxon>
        <taxon>Actinomycetes</taxon>
        <taxon>Micrococcales</taxon>
        <taxon>Micrococcaceae</taxon>
        <taxon>Arthrobacter</taxon>
    </lineage>
</organism>
<name>A0AAW8DJJ3_9MICC</name>
<accession>A0AAW8DJJ3</accession>
<keyword evidence="2" id="KW-0472">Membrane</keyword>
<dbReference type="RefSeq" id="WP_306962780.1">
    <property type="nucleotide sequence ID" value="NZ_JAUSRG010000011.1"/>
</dbReference>
<comment type="caution">
    <text evidence="3">The sequence shown here is derived from an EMBL/GenBank/DDBJ whole genome shotgun (WGS) entry which is preliminary data.</text>
</comment>
<protein>
    <recommendedName>
        <fullName evidence="7">DUF4333 domain-containing protein</fullName>
    </recommendedName>
</protein>
<dbReference type="Proteomes" id="UP001230951">
    <property type="component" value="Unassembled WGS sequence"/>
</dbReference>
<feature type="region of interest" description="Disordered" evidence="1">
    <location>
        <begin position="1"/>
        <end position="52"/>
    </location>
</feature>
<dbReference type="EMBL" id="JAUSRG010000011">
    <property type="protein sequence ID" value="MDP9906357.1"/>
    <property type="molecule type" value="Genomic_DNA"/>
</dbReference>
<reference evidence="3 5" key="1">
    <citation type="submission" date="2023-07" db="EMBL/GenBank/DDBJ databases">
        <title>Sorghum-associated microbial communities from plants grown in Nebraska, USA.</title>
        <authorList>
            <person name="Schachtman D."/>
        </authorList>
    </citation>
    <scope>NUCLEOTIDE SEQUENCE</scope>
    <source>
        <strain evidence="3">DS1006</strain>
        <strain evidence="4 5">DS1016</strain>
    </source>
</reference>
<gene>
    <name evidence="3" type="ORF">J2S90_003341</name>
    <name evidence="4" type="ORF">J2S93_002016</name>
</gene>
<evidence type="ECO:0000256" key="1">
    <source>
        <dbReference type="SAM" id="MobiDB-lite"/>
    </source>
</evidence>
<keyword evidence="2" id="KW-1133">Transmembrane helix</keyword>
<evidence type="ECO:0000313" key="4">
    <source>
        <dbReference type="EMBL" id="MDQ0180594.1"/>
    </source>
</evidence>
<keyword evidence="5" id="KW-1185">Reference proteome</keyword>
<evidence type="ECO:0000256" key="2">
    <source>
        <dbReference type="SAM" id="Phobius"/>
    </source>
</evidence>
<proteinExistence type="predicted"/>
<dbReference type="EMBL" id="JAUSTF010000003">
    <property type="protein sequence ID" value="MDQ0180594.1"/>
    <property type="molecule type" value="Genomic_DNA"/>
</dbReference>
<dbReference type="SUPFAM" id="SSF81995">
    <property type="entry name" value="beta-sandwich domain of Sec23/24"/>
    <property type="match status" value="1"/>
</dbReference>
<evidence type="ECO:0008006" key="7">
    <source>
        <dbReference type="Google" id="ProtNLM"/>
    </source>
</evidence>
<evidence type="ECO:0000313" key="6">
    <source>
        <dbReference type="Proteomes" id="UP001242995"/>
    </source>
</evidence>
<feature type="compositionally biased region" description="Low complexity" evidence="1">
    <location>
        <begin position="41"/>
        <end position="52"/>
    </location>
</feature>
<evidence type="ECO:0000313" key="5">
    <source>
        <dbReference type="Proteomes" id="UP001230951"/>
    </source>
</evidence>
<feature type="transmembrane region" description="Helical" evidence="2">
    <location>
        <begin position="73"/>
        <end position="99"/>
    </location>
</feature>
<dbReference type="Proteomes" id="UP001242995">
    <property type="component" value="Unassembled WGS sequence"/>
</dbReference>
<dbReference type="AlphaFoldDB" id="A0AAW8DJJ3"/>
<feature type="compositionally biased region" description="Pro residues" evidence="1">
    <location>
        <begin position="1"/>
        <end position="11"/>
    </location>
</feature>
<keyword evidence="2" id="KW-0812">Transmembrane</keyword>
<evidence type="ECO:0000313" key="3">
    <source>
        <dbReference type="EMBL" id="MDP9906357.1"/>
    </source>
</evidence>
<sequence length="209" mass="22196">MSTPQVPPQPNQEPQAFPPAWGGGAPQYGSTPPYGPPGQYPGPYAQPNLYGPPGQYPGPYGMPVPPPAKKRKLLWILLGAGGAVLVLIIVGIVVLVNLLGNATNRAMAVSDDFTRLIVNGQSSQAYDQYMDPVLTQSLTKEEFVSGVAGLGLDNSCKPHYDSVNVSSVNGNNTANLAGTLQCQGKILNFRYSFEGNDLKMDAIRLQPQG</sequence>